<protein>
    <recommendedName>
        <fullName evidence="2">HTH CENPB-type domain-containing protein</fullName>
    </recommendedName>
</protein>
<dbReference type="SMART" id="SM00674">
    <property type="entry name" value="CENPB"/>
    <property type="match status" value="1"/>
</dbReference>
<keyword evidence="1" id="KW-0238">DNA-binding</keyword>
<evidence type="ECO:0000259" key="2">
    <source>
        <dbReference type="PROSITE" id="PS51253"/>
    </source>
</evidence>
<dbReference type="EMBL" id="JACASF010000006">
    <property type="protein sequence ID" value="KAF6471665.1"/>
    <property type="molecule type" value="Genomic_DNA"/>
</dbReference>
<dbReference type="PROSITE" id="PS51253">
    <property type="entry name" value="HTH_CENPB"/>
    <property type="match status" value="1"/>
</dbReference>
<dbReference type="InterPro" id="IPR050863">
    <property type="entry name" value="CenT-Element_Derived"/>
</dbReference>
<evidence type="ECO:0000313" key="3">
    <source>
        <dbReference type="EMBL" id="KAF6471665.1"/>
    </source>
</evidence>
<dbReference type="GO" id="GO:0003677">
    <property type="term" value="F:DNA binding"/>
    <property type="evidence" value="ECO:0007669"/>
    <property type="project" value="UniProtKB-KW"/>
</dbReference>
<proteinExistence type="predicted"/>
<dbReference type="PANTHER" id="PTHR19303:SF52">
    <property type="entry name" value="TIGGER TRANSPOSABLE ELEMENT-DERIVED PROTEIN 6"/>
    <property type="match status" value="1"/>
</dbReference>
<dbReference type="SUPFAM" id="SSF46689">
    <property type="entry name" value="Homeodomain-like"/>
    <property type="match status" value="2"/>
</dbReference>
<name>A0A7J8HIB4_MOLMO</name>
<feature type="domain" description="HTH CENPB-type" evidence="2">
    <location>
        <begin position="58"/>
        <end position="141"/>
    </location>
</feature>
<dbReference type="Gene3D" id="1.10.10.10">
    <property type="entry name" value="Winged helix-like DNA-binding domain superfamily/Winged helix DNA-binding domain"/>
    <property type="match status" value="1"/>
</dbReference>
<comment type="caution">
    <text evidence="3">The sequence shown here is derived from an EMBL/GenBank/DDBJ whole genome shotgun (WGS) entry which is preliminary data.</text>
</comment>
<keyword evidence="4" id="KW-1185">Reference proteome</keyword>
<sequence>MLTIQEKVKLLDMIKDGKKIVKVAHHYDLNESTVRSIHKEEKNFCATATVSFNKEAKRVVTSRNKFIVKTESAIAVWISNSCKKNIALNSLVIREKAKQLYQCFMADGPQPGPSSATFIDFMVSKGWFEKFQMRYHLKSVILHREAASADQPAAEDYVNNTFQKILRRASIIQNRCP</sequence>
<reference evidence="3 4" key="1">
    <citation type="journal article" date="2020" name="Nature">
        <title>Six reference-quality genomes reveal evolution of bat adaptations.</title>
        <authorList>
            <person name="Jebb D."/>
            <person name="Huang Z."/>
            <person name="Pippel M."/>
            <person name="Hughes G.M."/>
            <person name="Lavrichenko K."/>
            <person name="Devanna P."/>
            <person name="Winkler S."/>
            <person name="Jermiin L.S."/>
            <person name="Skirmuntt E.C."/>
            <person name="Katzourakis A."/>
            <person name="Burkitt-Gray L."/>
            <person name="Ray D.A."/>
            <person name="Sullivan K.A.M."/>
            <person name="Roscito J.G."/>
            <person name="Kirilenko B.M."/>
            <person name="Davalos L.M."/>
            <person name="Corthals A.P."/>
            <person name="Power M.L."/>
            <person name="Jones G."/>
            <person name="Ransome R.D."/>
            <person name="Dechmann D.K.N."/>
            <person name="Locatelli A.G."/>
            <person name="Puechmaille S.J."/>
            <person name="Fedrigo O."/>
            <person name="Jarvis E.D."/>
            <person name="Hiller M."/>
            <person name="Vernes S.C."/>
            <person name="Myers E.W."/>
            <person name="Teeling E.C."/>
        </authorList>
    </citation>
    <scope>NUCLEOTIDE SEQUENCE [LARGE SCALE GENOMIC DNA]</scope>
    <source>
        <strain evidence="3">MMolMol1</strain>
        <tissue evidence="3">Muscle</tissue>
    </source>
</reference>
<dbReference type="Gene3D" id="1.10.10.60">
    <property type="entry name" value="Homeodomain-like"/>
    <property type="match status" value="1"/>
</dbReference>
<gene>
    <name evidence="3" type="ORF">HJG59_011037</name>
</gene>
<dbReference type="AlphaFoldDB" id="A0A7J8HIB4"/>
<dbReference type="GO" id="GO:0005634">
    <property type="term" value="C:nucleus"/>
    <property type="evidence" value="ECO:0007669"/>
    <property type="project" value="TreeGrafter"/>
</dbReference>
<dbReference type="InParanoid" id="A0A7J8HIB4"/>
<dbReference type="InterPro" id="IPR006600">
    <property type="entry name" value="HTH_CenpB_DNA-bd_dom"/>
</dbReference>
<accession>A0A7J8HIB4</accession>
<evidence type="ECO:0000313" key="4">
    <source>
        <dbReference type="Proteomes" id="UP000550707"/>
    </source>
</evidence>
<dbReference type="PANTHER" id="PTHR19303">
    <property type="entry name" value="TRANSPOSON"/>
    <property type="match status" value="1"/>
</dbReference>
<organism evidence="3 4">
    <name type="scientific">Molossus molossus</name>
    <name type="common">Pallas' mastiff bat</name>
    <name type="synonym">Vespertilio molossus</name>
    <dbReference type="NCBI Taxonomy" id="27622"/>
    <lineage>
        <taxon>Eukaryota</taxon>
        <taxon>Metazoa</taxon>
        <taxon>Chordata</taxon>
        <taxon>Craniata</taxon>
        <taxon>Vertebrata</taxon>
        <taxon>Euteleostomi</taxon>
        <taxon>Mammalia</taxon>
        <taxon>Eutheria</taxon>
        <taxon>Laurasiatheria</taxon>
        <taxon>Chiroptera</taxon>
        <taxon>Yangochiroptera</taxon>
        <taxon>Molossidae</taxon>
        <taxon>Molossus</taxon>
    </lineage>
</organism>
<evidence type="ECO:0000256" key="1">
    <source>
        <dbReference type="ARBA" id="ARBA00023125"/>
    </source>
</evidence>
<dbReference type="InterPro" id="IPR009057">
    <property type="entry name" value="Homeodomain-like_sf"/>
</dbReference>
<dbReference type="Proteomes" id="UP000550707">
    <property type="component" value="Unassembled WGS sequence"/>
</dbReference>
<dbReference type="Pfam" id="PF03221">
    <property type="entry name" value="HTH_Tnp_Tc5"/>
    <property type="match status" value="1"/>
</dbReference>
<dbReference type="InterPro" id="IPR036388">
    <property type="entry name" value="WH-like_DNA-bd_sf"/>
</dbReference>